<protein>
    <submittedName>
        <fullName evidence="2">Uncharacterized protein</fullName>
    </submittedName>
</protein>
<dbReference type="EMBL" id="RSCD01000005">
    <property type="protein sequence ID" value="RSH93024.1"/>
    <property type="molecule type" value="Genomic_DNA"/>
</dbReference>
<evidence type="ECO:0000313" key="2">
    <source>
        <dbReference type="EMBL" id="RSH93024.1"/>
    </source>
</evidence>
<keyword evidence="3" id="KW-1185">Reference proteome</keyword>
<accession>A0A427YPI1</accession>
<comment type="caution">
    <text evidence="2">The sequence shown here is derived from an EMBL/GenBank/DDBJ whole genome shotgun (WGS) entry which is preliminary data.</text>
</comment>
<name>A0A427YPI1_9TREE</name>
<evidence type="ECO:0000313" key="3">
    <source>
        <dbReference type="Proteomes" id="UP000279259"/>
    </source>
</evidence>
<evidence type="ECO:0000256" key="1">
    <source>
        <dbReference type="SAM" id="MobiDB-lite"/>
    </source>
</evidence>
<organism evidence="2 3">
    <name type="scientific">Saitozyma podzolica</name>
    <dbReference type="NCBI Taxonomy" id="1890683"/>
    <lineage>
        <taxon>Eukaryota</taxon>
        <taxon>Fungi</taxon>
        <taxon>Dikarya</taxon>
        <taxon>Basidiomycota</taxon>
        <taxon>Agaricomycotina</taxon>
        <taxon>Tremellomycetes</taxon>
        <taxon>Tremellales</taxon>
        <taxon>Trimorphomycetaceae</taxon>
        <taxon>Saitozyma</taxon>
    </lineage>
</organism>
<feature type="compositionally biased region" description="Basic and acidic residues" evidence="1">
    <location>
        <begin position="745"/>
        <end position="756"/>
    </location>
</feature>
<reference evidence="2 3" key="1">
    <citation type="submission" date="2018-11" db="EMBL/GenBank/DDBJ databases">
        <title>Genome sequence of Saitozyma podzolica DSM 27192.</title>
        <authorList>
            <person name="Aliyu H."/>
            <person name="Gorte O."/>
            <person name="Ochsenreither K."/>
        </authorList>
    </citation>
    <scope>NUCLEOTIDE SEQUENCE [LARGE SCALE GENOMIC DNA]</scope>
    <source>
        <strain evidence="2 3">DSM 27192</strain>
    </source>
</reference>
<proteinExistence type="predicted"/>
<dbReference type="AlphaFoldDB" id="A0A427YPI1"/>
<sequence>MTVLSRLLGSLGEIDNGSTLLELLDSQSADTIGSGQHASTEWQQHRRRLERQLSAKAMPVDFCKGLSTLAKLVEGLDMHPGLKGLEDVHAYTCEKLEGVLFGQVKEEHTAAMAFLYGQAMAMSRSTREAIGLVVENLNIRGDSNLVLCLLLGVQRSSPLLFERHLLVLLRHVERVFMTEMVSKTEQAAKVGPAFRGEYVVHRDVAKEALLQAMTLYSPGEKIALGEAILGTVNTILTESIGADGVWCCFIVQNLPITRAALCAALPVLATWYAASDFPAEQSVEFMLGCADGLRKEAMEALGGLATVILDRFEPFVAVAGGLALATLKRGGDERAAQELLGRLLAAVGPLSLDVMIEYLHCSPAILLGGVGLLEMIATLLPNLSRRIIQTVSDVIDDVRSPRSASVSLEAVLEALAVFPMDDKAQGLVLWSLDEDKSKEAVMSALSLAINPFIATPSLVQSLTFKATQLLLADALSVLSNPALASTLDEKSCSMILLALHQSLEPSIQIVAAKLLTHLTTAHRAIVQPLAWSHVRQSLSLMDFLHSMDPTRATVEACIISNLLWVQSKGGAELHSPALPPSVHQKYVGPVKELIISGLQRRGEGHTLSLVFQGVANLAKFENWDGAQQSRLALDLLEMSQEIPKDSQHAALNAIQKLLSVPKARVDVYDLLVAVHATFGNRGKLDSDLKALVSGIYGQLGTVERHVSYNALYEYRELTGAAGHQQSDVAGRSSRDEGQIWGGESTARERVGREEPAVRICPGAQSGRRTNAGFGDHDSDGDPPAQGHRDVASRPPIAHYDGTQSRIGPPGWPS</sequence>
<feature type="region of interest" description="Disordered" evidence="1">
    <location>
        <begin position="722"/>
        <end position="813"/>
    </location>
</feature>
<gene>
    <name evidence="2" type="ORF">EHS25_008472</name>
</gene>
<dbReference type="Proteomes" id="UP000279259">
    <property type="component" value="Unassembled WGS sequence"/>
</dbReference>
<dbReference type="OrthoDB" id="2573735at2759"/>